<dbReference type="InterPro" id="IPR029058">
    <property type="entry name" value="AB_hydrolase_fold"/>
</dbReference>
<evidence type="ECO:0000313" key="2">
    <source>
        <dbReference type="EMBL" id="ELR11698.1"/>
    </source>
</evidence>
<dbReference type="Gene3D" id="3.40.50.1820">
    <property type="entry name" value="alpha/beta hydrolase"/>
    <property type="match status" value="1"/>
</dbReference>
<name>L8GG45_ACACF</name>
<proteinExistence type="predicted"/>
<dbReference type="GeneID" id="14912092"/>
<dbReference type="OMA" id="MEPRRWL"/>
<dbReference type="PANTHER" id="PTHR45908">
    <property type="entry name" value="PROTEIN CBG11750-RELATED"/>
    <property type="match status" value="1"/>
</dbReference>
<dbReference type="GO" id="GO:0006629">
    <property type="term" value="P:lipid metabolic process"/>
    <property type="evidence" value="ECO:0007669"/>
    <property type="project" value="InterPro"/>
</dbReference>
<dbReference type="InterPro" id="IPR002921">
    <property type="entry name" value="Fungal_lipase-type"/>
</dbReference>
<dbReference type="OrthoDB" id="345705at2759"/>
<dbReference type="AlphaFoldDB" id="L8GG45"/>
<sequence length="303" mass="33165">MVYYSASAYAPPKHHQILSWNFKNPEMNGNLSSTFHPLQTFASTAETSDAFAYIGVDDDRKEIIVAFKGTNGTLDALHDIVTSLDNVLHYVDLCEITSEVKFNIHKGFCWYYQSLLESGLMNAFVGVTSKFPDYQVMATGHSLGGALASIFAFHAASSEPNGNQIKVYTFGSPRVGDTGFAKAFNSLGIESWRVVHWKDIVVHMAPCCSGFFGLGPCDADGNGCPFHFGGEAFYGDGMNKDPLAICDLDLYEGVRYHVDYFGIRVGNFATVKPDPAREREQADELAAYLATHGSRPVGLPGRL</sequence>
<dbReference type="SUPFAM" id="SSF53474">
    <property type="entry name" value="alpha/beta-Hydrolases"/>
    <property type="match status" value="1"/>
</dbReference>
<protein>
    <submittedName>
        <fullName evidence="2">Lipase, putative</fullName>
    </submittedName>
</protein>
<gene>
    <name evidence="2" type="ORF">ACA1_261060</name>
</gene>
<dbReference type="KEGG" id="acan:ACA1_261060"/>
<dbReference type="VEuPathDB" id="AmoebaDB:ACA1_261060"/>
<reference evidence="2 3" key="1">
    <citation type="journal article" date="2013" name="Genome Biol.">
        <title>Genome of Acanthamoeba castellanii highlights extensive lateral gene transfer and early evolution of tyrosine kinase signaling.</title>
        <authorList>
            <person name="Clarke M."/>
            <person name="Lohan A.J."/>
            <person name="Liu B."/>
            <person name="Lagkouvardos I."/>
            <person name="Roy S."/>
            <person name="Zafar N."/>
            <person name="Bertelli C."/>
            <person name="Schilde C."/>
            <person name="Kianianmomeni A."/>
            <person name="Burglin T.R."/>
            <person name="Frech C."/>
            <person name="Turcotte B."/>
            <person name="Kopec K.O."/>
            <person name="Synnott J.M."/>
            <person name="Choo C."/>
            <person name="Paponov I."/>
            <person name="Finkler A."/>
            <person name="Soon Heng Tan C."/>
            <person name="Hutchins A.P."/>
            <person name="Weinmeier T."/>
            <person name="Rattei T."/>
            <person name="Chu J.S."/>
            <person name="Gimenez G."/>
            <person name="Irimia M."/>
            <person name="Rigden D.J."/>
            <person name="Fitzpatrick D.A."/>
            <person name="Lorenzo-Morales J."/>
            <person name="Bateman A."/>
            <person name="Chiu C.H."/>
            <person name="Tang P."/>
            <person name="Hegemann P."/>
            <person name="Fromm H."/>
            <person name="Raoult D."/>
            <person name="Greub G."/>
            <person name="Miranda-Saavedra D."/>
            <person name="Chen N."/>
            <person name="Nash P."/>
            <person name="Ginger M.L."/>
            <person name="Horn M."/>
            <person name="Schaap P."/>
            <person name="Caler L."/>
            <person name="Loftus B."/>
        </authorList>
    </citation>
    <scope>NUCLEOTIDE SEQUENCE [LARGE SCALE GENOMIC DNA]</scope>
    <source>
        <strain evidence="2 3">Neff</strain>
    </source>
</reference>
<feature type="domain" description="Fungal lipase-type" evidence="1">
    <location>
        <begin position="64"/>
        <end position="207"/>
    </location>
</feature>
<organism evidence="2 3">
    <name type="scientific">Acanthamoeba castellanii (strain ATCC 30010 / Neff)</name>
    <dbReference type="NCBI Taxonomy" id="1257118"/>
    <lineage>
        <taxon>Eukaryota</taxon>
        <taxon>Amoebozoa</taxon>
        <taxon>Discosea</taxon>
        <taxon>Longamoebia</taxon>
        <taxon>Centramoebida</taxon>
        <taxon>Acanthamoebidae</taxon>
        <taxon>Acanthamoeba</taxon>
    </lineage>
</organism>
<accession>L8GG45</accession>
<dbReference type="Proteomes" id="UP000011083">
    <property type="component" value="Unassembled WGS sequence"/>
</dbReference>
<evidence type="ECO:0000313" key="3">
    <source>
        <dbReference type="Proteomes" id="UP000011083"/>
    </source>
</evidence>
<keyword evidence="3" id="KW-1185">Reference proteome</keyword>
<dbReference type="EMBL" id="KB008148">
    <property type="protein sequence ID" value="ELR11698.1"/>
    <property type="molecule type" value="Genomic_DNA"/>
</dbReference>
<evidence type="ECO:0000259" key="1">
    <source>
        <dbReference type="Pfam" id="PF01764"/>
    </source>
</evidence>
<dbReference type="Pfam" id="PF01764">
    <property type="entry name" value="Lipase_3"/>
    <property type="match status" value="1"/>
</dbReference>
<dbReference type="CDD" id="cd00519">
    <property type="entry name" value="Lipase_3"/>
    <property type="match status" value="1"/>
</dbReference>
<dbReference type="RefSeq" id="XP_004333711.1">
    <property type="nucleotide sequence ID" value="XM_004333663.1"/>
</dbReference>